<dbReference type="EMBL" id="MUFR01000016">
    <property type="protein sequence ID" value="OOF34146.1"/>
    <property type="molecule type" value="Genomic_DNA"/>
</dbReference>
<evidence type="ECO:0000313" key="2">
    <source>
        <dbReference type="EMBL" id="OOF34146.1"/>
    </source>
</evidence>
<organism evidence="2 3">
    <name type="scientific">Salinivibrio costicola subsp. alcaliphilus</name>
    <dbReference type="NCBI Taxonomy" id="272773"/>
    <lineage>
        <taxon>Bacteria</taxon>
        <taxon>Pseudomonadati</taxon>
        <taxon>Pseudomonadota</taxon>
        <taxon>Gammaproteobacteria</taxon>
        <taxon>Vibrionales</taxon>
        <taxon>Vibrionaceae</taxon>
        <taxon>Salinivibrio</taxon>
    </lineage>
</organism>
<comment type="caution">
    <text evidence="2">The sequence shown here is derived from an EMBL/GenBank/DDBJ whole genome shotgun (WGS) entry which is preliminary data.</text>
</comment>
<name>A0ABX3KQZ3_SALCS</name>
<dbReference type="RefSeq" id="WP_077669456.1">
    <property type="nucleotide sequence ID" value="NZ_MUFR01000016.1"/>
</dbReference>
<keyword evidence="1" id="KW-0812">Transmembrane</keyword>
<reference evidence="3" key="1">
    <citation type="submission" date="2017-01" db="EMBL/GenBank/DDBJ databases">
        <title>Draft genome of the species Salinivibrio costicola subsp. alcaliphilus.</title>
        <authorList>
            <person name="Lopez-Hermoso C."/>
            <person name="De La Haba R."/>
            <person name="Sanchez-Porro C."/>
            <person name="Ventosa A."/>
        </authorList>
    </citation>
    <scope>NUCLEOTIDE SEQUENCE [LARGE SCALE GENOMIC DNA]</scope>
    <source>
        <strain evidence="3">CBH448</strain>
    </source>
</reference>
<gene>
    <name evidence="2" type="ORF">BZJ21_07370</name>
</gene>
<feature type="transmembrane region" description="Helical" evidence="1">
    <location>
        <begin position="14"/>
        <end position="37"/>
    </location>
</feature>
<dbReference type="Gene3D" id="3.30.700.10">
    <property type="entry name" value="Glycoprotein, Type 4 Pilin"/>
    <property type="match status" value="1"/>
</dbReference>
<evidence type="ECO:0000256" key="1">
    <source>
        <dbReference type="SAM" id="Phobius"/>
    </source>
</evidence>
<evidence type="ECO:0008006" key="4">
    <source>
        <dbReference type="Google" id="ProtNLM"/>
    </source>
</evidence>
<keyword evidence="1" id="KW-0472">Membrane</keyword>
<evidence type="ECO:0000313" key="3">
    <source>
        <dbReference type="Proteomes" id="UP000189431"/>
    </source>
</evidence>
<accession>A0ABX3KQZ3</accession>
<dbReference type="Proteomes" id="UP000189431">
    <property type="component" value="Unassembled WGS sequence"/>
</dbReference>
<keyword evidence="1" id="KW-1133">Transmembrane helix</keyword>
<keyword evidence="3" id="KW-1185">Reference proteome</keyword>
<proteinExistence type="predicted"/>
<sequence>MTLREKKALQQGRGWLEAVLLVSILSVLVVIAVPKFYDYEADANVSALKGLKSGIDSASTRTFALAKAEKITDQPAQSLTVDGIEIGVTYGYPQISALPKLVSALQDTTRWQIRRYPEQNRVDFIWLFHEQPAPACYLMYQEATASQQASTTLVIGESCQSPAAEKQRE</sequence>
<protein>
    <recommendedName>
        <fullName evidence="4">Type II secretion system protein</fullName>
    </recommendedName>
</protein>